<name>A0A1C4D3W5_9GAMM</name>
<evidence type="ECO:0000313" key="2">
    <source>
        <dbReference type="EMBL" id="SCC26022.1"/>
    </source>
</evidence>
<dbReference type="Gene3D" id="3.30.530.50">
    <property type="match status" value="1"/>
</dbReference>
<sequence length="252" mass="27957">MLNNTLNKILFKNNVIKKTAILAVVTSLFLVGCGNDQNFKREVDGNEDYLKSPALKPLIIPEGTKIPAESNEFFVNTTEVRGDLGKKLDIRPPTLPISTIQEAFAIYNNGSVTFNVPLSSNVWEQIPNSLNKRNILIASHDSNTIQTGKSFMVRADEEQAVEASYSIKRQLLGDTETITISITSLTRGTENLISQPVEVQRYIVGLFNDIMNDVAPDSMRIVPAKAQDKNDEEKNKPESKKTATSVSDEDQK</sequence>
<evidence type="ECO:0000256" key="1">
    <source>
        <dbReference type="SAM" id="MobiDB-lite"/>
    </source>
</evidence>
<dbReference type="RefSeq" id="WP_091125434.1">
    <property type="nucleotide sequence ID" value="NZ_FMBA01000058.1"/>
</dbReference>
<dbReference type="Proteomes" id="UP000199698">
    <property type="component" value="Unassembled WGS sequence"/>
</dbReference>
<dbReference type="Pfam" id="PF06804">
    <property type="entry name" value="Lipoprotein_18"/>
    <property type="match status" value="1"/>
</dbReference>
<dbReference type="OrthoDB" id="5686855at2"/>
<feature type="compositionally biased region" description="Basic and acidic residues" evidence="1">
    <location>
        <begin position="226"/>
        <end position="241"/>
    </location>
</feature>
<keyword evidence="3" id="KW-1185">Reference proteome</keyword>
<dbReference type="InterPro" id="IPR010653">
    <property type="entry name" value="NlpB/DapX"/>
</dbReference>
<dbReference type="EMBL" id="FMBA01000058">
    <property type="protein sequence ID" value="SCC26022.1"/>
    <property type="molecule type" value="Genomic_DNA"/>
</dbReference>
<reference evidence="3" key="1">
    <citation type="submission" date="2016-08" db="EMBL/GenBank/DDBJ databases">
        <authorList>
            <person name="Varghese N."/>
            <person name="Submissions Spin"/>
        </authorList>
    </citation>
    <scope>NUCLEOTIDE SEQUENCE [LARGE SCALE GENOMIC DNA]</scope>
    <source>
        <strain evidence="3">R-53144</strain>
    </source>
</reference>
<protein>
    <submittedName>
        <fullName evidence="2">Outer membrane protein assembly factor BamC</fullName>
    </submittedName>
</protein>
<organism evidence="2 3">
    <name type="scientific">Gilliamella intestini</name>
    <dbReference type="NCBI Taxonomy" id="1798183"/>
    <lineage>
        <taxon>Bacteria</taxon>
        <taxon>Pseudomonadati</taxon>
        <taxon>Pseudomonadota</taxon>
        <taxon>Gammaproteobacteria</taxon>
        <taxon>Orbales</taxon>
        <taxon>Orbaceae</taxon>
        <taxon>Gilliamella</taxon>
    </lineage>
</organism>
<evidence type="ECO:0000313" key="3">
    <source>
        <dbReference type="Proteomes" id="UP000199698"/>
    </source>
</evidence>
<accession>A0A1C4D3W5</accession>
<gene>
    <name evidence="2" type="ORF">GA0061080_10588</name>
</gene>
<feature type="region of interest" description="Disordered" evidence="1">
    <location>
        <begin position="221"/>
        <end position="252"/>
    </location>
</feature>
<dbReference type="STRING" id="1798183.GA0061080_10588"/>
<proteinExistence type="predicted"/>
<dbReference type="AlphaFoldDB" id="A0A1C4D3W5"/>